<organism evidence="1 2">
    <name type="scientific">Hyalomma asiaticum</name>
    <name type="common">Tick</name>
    <dbReference type="NCBI Taxonomy" id="266040"/>
    <lineage>
        <taxon>Eukaryota</taxon>
        <taxon>Metazoa</taxon>
        <taxon>Ecdysozoa</taxon>
        <taxon>Arthropoda</taxon>
        <taxon>Chelicerata</taxon>
        <taxon>Arachnida</taxon>
        <taxon>Acari</taxon>
        <taxon>Parasitiformes</taxon>
        <taxon>Ixodida</taxon>
        <taxon>Ixodoidea</taxon>
        <taxon>Ixodidae</taxon>
        <taxon>Hyalomminae</taxon>
        <taxon>Hyalomma</taxon>
    </lineage>
</organism>
<protein>
    <submittedName>
        <fullName evidence="1">Uncharacterized protein</fullName>
    </submittedName>
</protein>
<dbReference type="Proteomes" id="UP000821845">
    <property type="component" value="Chromosome 5"/>
</dbReference>
<gene>
    <name evidence="1" type="ORF">HPB50_014750</name>
</gene>
<proteinExistence type="predicted"/>
<evidence type="ECO:0000313" key="2">
    <source>
        <dbReference type="Proteomes" id="UP000821845"/>
    </source>
</evidence>
<comment type="caution">
    <text evidence="1">The sequence shown here is derived from an EMBL/GenBank/DDBJ whole genome shotgun (WGS) entry which is preliminary data.</text>
</comment>
<sequence length="1341" mass="149724">MSQATGGKQKSGVMLATLQPSRQIDELRLPNKANESFATGAATGAAPGQTCVPRIIGKPIHTSPFEVCVPWSYVRTRTSIGDVCNRIRRKLLDGSVARARMYVSVAHTSTRNSSLPETRCGHGRRTSMHRLRRQIDSTRNDECFSSASSSGEDDDDATLDETAPESPLPRFKDETAAQLRLAKAGCRDNGRHGRNCHTYSKGAGFSLANDGDSSHSPTAKSRSWRHITRSSDTYALSQLLDACDTEALFTLVLMGDNLDALLENAALDCAALNTLIALLAKACTCRQTEHLRLLLGTVAANSRFLRNVEQQLVCRRRSPAFWDQFVVPLVTVVEKSVKLLPPGGKNNLCGVAAALLDLVNSSLQDKQHIDVNVVEVVESVGTLLAEANKLDFRRVVGRTHYASFPGDGDAGEKSSVLPADFIQSVQLRERVDAVGSLHPATTAEYVKAQYSHLKQLYLQPLEKVLGTLQSFPVPADASNIVIYTKVKIGPPICTFNGVGRKVNFSVVDSRECESKLQPGCMVCLSNDGFQTVFFGTVLWRSFKDRERGHMVASFPDASRLDSAASARGFVMTECPEFYEDYASVFDVMKQFEAAQLQLPFRKYILEGRSDVAAPGYMNNNTVFDMKALFKKSMFIRPHKDRDWPSSEETELDRYQYDAVQTAVSRAFTLVEGMPGTGKMFMATRLVSVMLDNMNVAHGGPILIVSKDKKNISSLMAQFEEMLDDVEIISADSDLFQMTKRVLSTGPNLEVPEPAPLRLLRRHVDELEQLKSRARNLQDNLRRIPSRLLGESELKSVMNDKHYKSLFFTMATGAEDKLRDWLLADSEDVVARFSSGYHGFLSEDEVCYIGDVWALDMESRYRLYGYWRDNYYERKSREWLDLVGKFKTLLLLKEEVEEKLQLEALRAKKIVAATLSSLPRVWRTLRDIRPHIIIVLESRSIPEPHMFPIITLNPHHIVLISDTQNVFDLRDDVSAAHDSLFERLVKQGVTCCQLLTQYQLNPNTVKIVDAFKTRKFIERHEFRTQLSDIRGVSSNLRFIDHSVCYDKDNIIACALEAEFLASLAKYLLLQGYHPSQISVYAPTTDQVELIKSNLCGLEEEPPVTTMDKANGCKNTIVLMSFSCPNTTHDFKVSCRDHYNTIASSTMGLYCIGNLTYLSDSTKTWKQVAPVLYAEGLVGPLQLKCQIHPEKITAVTKAKDFADVLDGGCSTPCNAFLPCGHSCPKTCHLTDRDHQETMCTKPCKKLLSCDHPCKALCGEPCPTECDVMVNALSPCDHVVRVPCSAVLNAHEVRSQCTEVCGKKISRGVRCTRKCRDCFLECTHLNDDVYFEDEPTICTNCQIM</sequence>
<reference evidence="1" key="1">
    <citation type="submission" date="2020-05" db="EMBL/GenBank/DDBJ databases">
        <title>Large-scale comparative analyses of tick genomes elucidate their genetic diversity and vector capacities.</title>
        <authorList>
            <person name="Jia N."/>
            <person name="Wang J."/>
            <person name="Shi W."/>
            <person name="Du L."/>
            <person name="Sun Y."/>
            <person name="Zhan W."/>
            <person name="Jiang J."/>
            <person name="Wang Q."/>
            <person name="Zhang B."/>
            <person name="Ji P."/>
            <person name="Sakyi L.B."/>
            <person name="Cui X."/>
            <person name="Yuan T."/>
            <person name="Jiang B."/>
            <person name="Yang W."/>
            <person name="Lam T.T.-Y."/>
            <person name="Chang Q."/>
            <person name="Ding S."/>
            <person name="Wang X."/>
            <person name="Zhu J."/>
            <person name="Ruan X."/>
            <person name="Zhao L."/>
            <person name="Wei J."/>
            <person name="Que T."/>
            <person name="Du C."/>
            <person name="Cheng J."/>
            <person name="Dai P."/>
            <person name="Han X."/>
            <person name="Huang E."/>
            <person name="Gao Y."/>
            <person name="Liu J."/>
            <person name="Shao H."/>
            <person name="Ye R."/>
            <person name="Li L."/>
            <person name="Wei W."/>
            <person name="Wang X."/>
            <person name="Wang C."/>
            <person name="Yang T."/>
            <person name="Huo Q."/>
            <person name="Li W."/>
            <person name="Guo W."/>
            <person name="Chen H."/>
            <person name="Zhou L."/>
            <person name="Ni X."/>
            <person name="Tian J."/>
            <person name="Zhou Y."/>
            <person name="Sheng Y."/>
            <person name="Liu T."/>
            <person name="Pan Y."/>
            <person name="Xia L."/>
            <person name="Li J."/>
            <person name="Zhao F."/>
            <person name="Cao W."/>
        </authorList>
    </citation>
    <scope>NUCLEOTIDE SEQUENCE</scope>
    <source>
        <strain evidence="1">Hyas-2018</strain>
    </source>
</reference>
<evidence type="ECO:0000313" key="1">
    <source>
        <dbReference type="EMBL" id="KAH6930584.1"/>
    </source>
</evidence>
<name>A0ACB7S9J7_HYAAI</name>
<accession>A0ACB7S9J7</accession>
<keyword evidence="2" id="KW-1185">Reference proteome</keyword>
<dbReference type="EMBL" id="CM023485">
    <property type="protein sequence ID" value="KAH6930584.1"/>
    <property type="molecule type" value="Genomic_DNA"/>
</dbReference>